<dbReference type="SUPFAM" id="SSF46785">
    <property type="entry name" value="Winged helix' DNA-binding domain"/>
    <property type="match status" value="1"/>
</dbReference>
<dbReference type="InterPro" id="IPR000835">
    <property type="entry name" value="HTH_MarR-typ"/>
</dbReference>
<comment type="caution">
    <text evidence="2">The sequence shown here is derived from an EMBL/GenBank/DDBJ whole genome shotgun (WGS) entry which is preliminary data.</text>
</comment>
<dbReference type="SMART" id="SM00347">
    <property type="entry name" value="HTH_MARR"/>
    <property type="match status" value="1"/>
</dbReference>
<dbReference type="InterPro" id="IPR036388">
    <property type="entry name" value="WH-like_DNA-bd_sf"/>
</dbReference>
<dbReference type="EMBL" id="SACL01000001">
    <property type="protein sequence ID" value="RVT99403.1"/>
    <property type="molecule type" value="Genomic_DNA"/>
</dbReference>
<name>A0A437MP42_9PROT</name>
<dbReference type="PANTHER" id="PTHR33164:SF43">
    <property type="entry name" value="HTH-TYPE TRANSCRIPTIONAL REPRESSOR YETL"/>
    <property type="match status" value="1"/>
</dbReference>
<keyword evidence="3" id="KW-1185">Reference proteome</keyword>
<gene>
    <name evidence="2" type="ORF">EOD42_04765</name>
</gene>
<reference evidence="2 3" key="1">
    <citation type="submission" date="2019-01" db="EMBL/GenBank/DDBJ databases">
        <authorList>
            <person name="Chen W.-M."/>
        </authorList>
    </citation>
    <scope>NUCLEOTIDE SEQUENCE [LARGE SCALE GENOMIC DNA]</scope>
    <source>
        <strain evidence="2 3">CCP-6</strain>
    </source>
</reference>
<proteinExistence type="predicted"/>
<evidence type="ECO:0000313" key="2">
    <source>
        <dbReference type="EMBL" id="RVT99403.1"/>
    </source>
</evidence>
<protein>
    <submittedName>
        <fullName evidence="2">MarR family transcriptional regulator</fullName>
    </submittedName>
</protein>
<dbReference type="PANTHER" id="PTHR33164">
    <property type="entry name" value="TRANSCRIPTIONAL REGULATOR, MARR FAMILY"/>
    <property type="match status" value="1"/>
</dbReference>
<organism evidence="2 3">
    <name type="scientific">Rhodovarius crocodyli</name>
    <dbReference type="NCBI Taxonomy" id="1979269"/>
    <lineage>
        <taxon>Bacteria</taxon>
        <taxon>Pseudomonadati</taxon>
        <taxon>Pseudomonadota</taxon>
        <taxon>Alphaproteobacteria</taxon>
        <taxon>Acetobacterales</taxon>
        <taxon>Roseomonadaceae</taxon>
        <taxon>Rhodovarius</taxon>
    </lineage>
</organism>
<sequence>MGLKTTPTPAIPRTTSRDALLIDGSDAEFRKLVHGLLALSTRHEALRDGHGARIGLAGPAYTILISVRDLAAQGPITVSGVAEHLKVSGAFITAETNKLETRGLVTKTRHPEDGRRVLLSVTEAGRALLADLAPVQTILNDVEFGPLTRAEFRTMLRVIERLIPAADRALELQAAMAAGDARGVA</sequence>
<dbReference type="GO" id="GO:0003700">
    <property type="term" value="F:DNA-binding transcription factor activity"/>
    <property type="evidence" value="ECO:0007669"/>
    <property type="project" value="InterPro"/>
</dbReference>
<dbReference type="Pfam" id="PF01047">
    <property type="entry name" value="MarR"/>
    <property type="match status" value="1"/>
</dbReference>
<dbReference type="OrthoDB" id="8255121at2"/>
<evidence type="ECO:0000259" key="1">
    <source>
        <dbReference type="PROSITE" id="PS50995"/>
    </source>
</evidence>
<evidence type="ECO:0000313" key="3">
    <source>
        <dbReference type="Proteomes" id="UP000282957"/>
    </source>
</evidence>
<dbReference type="InterPro" id="IPR036390">
    <property type="entry name" value="WH_DNA-bd_sf"/>
</dbReference>
<dbReference type="InterPro" id="IPR039422">
    <property type="entry name" value="MarR/SlyA-like"/>
</dbReference>
<dbReference type="Proteomes" id="UP000282957">
    <property type="component" value="Unassembled WGS sequence"/>
</dbReference>
<accession>A0A437MP42</accession>
<feature type="domain" description="HTH marR-type" evidence="1">
    <location>
        <begin position="29"/>
        <end position="164"/>
    </location>
</feature>
<dbReference type="AlphaFoldDB" id="A0A437MP42"/>
<dbReference type="Gene3D" id="1.10.10.10">
    <property type="entry name" value="Winged helix-like DNA-binding domain superfamily/Winged helix DNA-binding domain"/>
    <property type="match status" value="1"/>
</dbReference>
<dbReference type="RefSeq" id="WP_127786298.1">
    <property type="nucleotide sequence ID" value="NZ_SACL01000001.1"/>
</dbReference>
<dbReference type="PROSITE" id="PS50995">
    <property type="entry name" value="HTH_MARR_2"/>
    <property type="match status" value="1"/>
</dbReference>
<dbReference type="GO" id="GO:0006950">
    <property type="term" value="P:response to stress"/>
    <property type="evidence" value="ECO:0007669"/>
    <property type="project" value="TreeGrafter"/>
</dbReference>